<dbReference type="AlphaFoldDB" id="A0A7W8DLR4"/>
<keyword evidence="4" id="KW-1185">Reference proteome</keyword>
<evidence type="ECO:0000313" key="4">
    <source>
        <dbReference type="Proteomes" id="UP000590740"/>
    </source>
</evidence>
<evidence type="ECO:0000256" key="2">
    <source>
        <dbReference type="SAM" id="Phobius"/>
    </source>
</evidence>
<accession>A0A7W8DLR4</accession>
<keyword evidence="2" id="KW-0812">Transmembrane</keyword>
<name>A0A7W8DLR4_9BACT</name>
<feature type="region of interest" description="Disordered" evidence="1">
    <location>
        <begin position="283"/>
        <end position="302"/>
    </location>
</feature>
<dbReference type="RefSeq" id="WP_184342225.1">
    <property type="nucleotide sequence ID" value="NZ_JACHIG010000009.1"/>
</dbReference>
<dbReference type="EMBL" id="JACHIG010000009">
    <property type="protein sequence ID" value="MBB5034427.1"/>
    <property type="molecule type" value="Genomic_DNA"/>
</dbReference>
<keyword evidence="2" id="KW-0472">Membrane</keyword>
<comment type="caution">
    <text evidence="3">The sequence shown here is derived from an EMBL/GenBank/DDBJ whole genome shotgun (WGS) entry which is preliminary data.</text>
</comment>
<gene>
    <name evidence="3" type="ORF">HNQ65_004021</name>
</gene>
<feature type="transmembrane region" description="Helical" evidence="2">
    <location>
        <begin position="65"/>
        <end position="84"/>
    </location>
</feature>
<evidence type="ECO:0000313" key="3">
    <source>
        <dbReference type="EMBL" id="MBB5034427.1"/>
    </source>
</evidence>
<proteinExistence type="predicted"/>
<sequence>MCRLHEHGILAGRETGRQGPVFTRFVIGSLGLRPHHGRVAAFNTHCMSEPANAPAPAPRRGPGCFGMLVITFVVMVIIGGGVMWKVVDAGFGMKWLADHFQKRSITESFRENVKRIASTQGDVLELATLDTEETVTKYDTKTLFNDSIYLGTTVAEIRAMVVYRYHLKLSDEWSLKVENGRCVVVAPAIRPSLPPAIRTETIEKKSEAGWLRFNASENLAQLEKEMTSILEKRSAVPGKIKHVREASRLSIAKFVQHWVLKEHKLQGDIREIVVIFPDEPAAANAQEASKQPATLSLETGKD</sequence>
<protein>
    <recommendedName>
        <fullName evidence="5">DUF4230 domain-containing protein</fullName>
    </recommendedName>
</protein>
<evidence type="ECO:0008006" key="5">
    <source>
        <dbReference type="Google" id="ProtNLM"/>
    </source>
</evidence>
<feature type="compositionally biased region" description="Polar residues" evidence="1">
    <location>
        <begin position="286"/>
        <end position="302"/>
    </location>
</feature>
<evidence type="ECO:0000256" key="1">
    <source>
        <dbReference type="SAM" id="MobiDB-lite"/>
    </source>
</evidence>
<dbReference type="Proteomes" id="UP000590740">
    <property type="component" value="Unassembled WGS sequence"/>
</dbReference>
<keyword evidence="2" id="KW-1133">Transmembrane helix</keyword>
<organism evidence="3 4">
    <name type="scientific">Prosthecobacter vanneervenii</name>
    <dbReference type="NCBI Taxonomy" id="48466"/>
    <lineage>
        <taxon>Bacteria</taxon>
        <taxon>Pseudomonadati</taxon>
        <taxon>Verrucomicrobiota</taxon>
        <taxon>Verrucomicrobiia</taxon>
        <taxon>Verrucomicrobiales</taxon>
        <taxon>Verrucomicrobiaceae</taxon>
        <taxon>Prosthecobacter</taxon>
    </lineage>
</organism>
<reference evidence="3 4" key="1">
    <citation type="submission" date="2020-08" db="EMBL/GenBank/DDBJ databases">
        <title>Genomic Encyclopedia of Type Strains, Phase IV (KMG-IV): sequencing the most valuable type-strain genomes for metagenomic binning, comparative biology and taxonomic classification.</title>
        <authorList>
            <person name="Goeker M."/>
        </authorList>
    </citation>
    <scope>NUCLEOTIDE SEQUENCE [LARGE SCALE GENOMIC DNA]</scope>
    <source>
        <strain evidence="3 4">DSM 12252</strain>
    </source>
</reference>